<evidence type="ECO:0000256" key="3">
    <source>
        <dbReference type="ARBA" id="ARBA00022729"/>
    </source>
</evidence>
<keyword evidence="7" id="KW-1185">Reference proteome</keyword>
<dbReference type="RefSeq" id="WP_122825169.1">
    <property type="nucleotide sequence ID" value="NZ_CP033325.1"/>
</dbReference>
<dbReference type="PANTHER" id="PTHR30085">
    <property type="entry name" value="AMINO ACID ABC TRANSPORTER PERMEASE"/>
    <property type="match status" value="1"/>
</dbReference>
<dbReference type="Proteomes" id="UP001595955">
    <property type="component" value="Unassembled WGS sequence"/>
</dbReference>
<name>A0ABV9D777_9MICO</name>
<dbReference type="Gene3D" id="3.40.190.10">
    <property type="entry name" value="Periplasmic binding protein-like II"/>
    <property type="match status" value="2"/>
</dbReference>
<dbReference type="PROSITE" id="PS51257">
    <property type="entry name" value="PROKAR_LIPOPROTEIN"/>
    <property type="match status" value="1"/>
</dbReference>
<keyword evidence="2" id="KW-0813">Transport</keyword>
<evidence type="ECO:0000259" key="5">
    <source>
        <dbReference type="SMART" id="SM00062"/>
    </source>
</evidence>
<evidence type="ECO:0000313" key="7">
    <source>
        <dbReference type="Proteomes" id="UP001595955"/>
    </source>
</evidence>
<organism evidence="6 7">
    <name type="scientific">Georgenia faecalis</name>
    <dbReference type="NCBI Taxonomy" id="2483799"/>
    <lineage>
        <taxon>Bacteria</taxon>
        <taxon>Bacillati</taxon>
        <taxon>Actinomycetota</taxon>
        <taxon>Actinomycetes</taxon>
        <taxon>Micrococcales</taxon>
        <taxon>Bogoriellaceae</taxon>
        <taxon>Georgenia</taxon>
    </lineage>
</organism>
<evidence type="ECO:0000256" key="4">
    <source>
        <dbReference type="SAM" id="SignalP"/>
    </source>
</evidence>
<comment type="caution">
    <text evidence="6">The sequence shown here is derived from an EMBL/GenBank/DDBJ whole genome shotgun (WGS) entry which is preliminary data.</text>
</comment>
<comment type="similarity">
    <text evidence="1">Belongs to the bacterial solute-binding protein 3 family.</text>
</comment>
<proteinExistence type="inferred from homology"/>
<feature type="signal peptide" evidence="4">
    <location>
        <begin position="1"/>
        <end position="23"/>
    </location>
</feature>
<evidence type="ECO:0000256" key="1">
    <source>
        <dbReference type="ARBA" id="ARBA00010333"/>
    </source>
</evidence>
<feature type="chain" id="PRO_5045966990" evidence="4">
    <location>
        <begin position="24"/>
        <end position="322"/>
    </location>
</feature>
<dbReference type="InterPro" id="IPR001638">
    <property type="entry name" value="Solute-binding_3/MltF_N"/>
</dbReference>
<dbReference type="SUPFAM" id="SSF53850">
    <property type="entry name" value="Periplasmic binding protein-like II"/>
    <property type="match status" value="1"/>
</dbReference>
<keyword evidence="3 4" id="KW-0732">Signal</keyword>
<evidence type="ECO:0000313" key="6">
    <source>
        <dbReference type="EMBL" id="MFC4554590.1"/>
    </source>
</evidence>
<dbReference type="EMBL" id="JBHSGF010000003">
    <property type="protein sequence ID" value="MFC4554590.1"/>
    <property type="molecule type" value="Genomic_DNA"/>
</dbReference>
<protein>
    <submittedName>
        <fullName evidence="6">Transporter substrate-binding domain-containing protein</fullName>
    </submittedName>
</protein>
<reference evidence="7" key="1">
    <citation type="journal article" date="2019" name="Int. J. Syst. Evol. Microbiol.">
        <title>The Global Catalogue of Microorganisms (GCM) 10K type strain sequencing project: providing services to taxonomists for standard genome sequencing and annotation.</title>
        <authorList>
            <consortium name="The Broad Institute Genomics Platform"/>
            <consortium name="The Broad Institute Genome Sequencing Center for Infectious Disease"/>
            <person name="Wu L."/>
            <person name="Ma J."/>
        </authorList>
    </citation>
    <scope>NUCLEOTIDE SEQUENCE [LARGE SCALE GENOMIC DNA]</scope>
    <source>
        <strain evidence="7">JCM 3369</strain>
    </source>
</reference>
<gene>
    <name evidence="6" type="ORF">ACFO3F_04960</name>
</gene>
<dbReference type="SMART" id="SM00062">
    <property type="entry name" value="PBPb"/>
    <property type="match status" value="1"/>
</dbReference>
<dbReference type="InterPro" id="IPR051455">
    <property type="entry name" value="Bact_solute-bind_prot3"/>
</dbReference>
<feature type="domain" description="Solute-binding protein family 3/N-terminal" evidence="5">
    <location>
        <begin position="83"/>
        <end position="305"/>
    </location>
</feature>
<dbReference type="Pfam" id="PF00497">
    <property type="entry name" value="SBP_bac_3"/>
    <property type="match status" value="1"/>
</dbReference>
<evidence type="ECO:0000256" key="2">
    <source>
        <dbReference type="ARBA" id="ARBA00022448"/>
    </source>
</evidence>
<sequence>MTTRLASRSSLVAVALAATLALAACSPEEEPAEDGTSASGTAAATDTGLDVEAYQEIVDNGAVADDAVVEANEWASAVREAGVLSVGGTETSTLFSLVDPTDGTARGFDAGLSQLLSRYILGEVGTELSQVTVDTREDLLENNSVDTILATYSITPERAARVAFAGPYYSSQSAILVAADNENIASVEDLAGTTVATQAASTGVTVIEEFAPEAEVLALPDHEQALAAVRQGRADAYVIDQTLLLNAVVGSEDVKIVGEPFGPADNYGIGLPPDSDAVEFVNTWLQQVIDDGTWEELWQVTIGNRTGVDEAPAPPTVGETIS</sequence>
<accession>A0ABV9D777</accession>
<dbReference type="PANTHER" id="PTHR30085:SF6">
    <property type="entry name" value="ABC TRANSPORTER GLUTAMINE-BINDING PROTEIN GLNH"/>
    <property type="match status" value="1"/>
</dbReference>